<dbReference type="SMART" id="SM00407">
    <property type="entry name" value="IGc1"/>
    <property type="match status" value="1"/>
</dbReference>
<reference evidence="4 5" key="1">
    <citation type="submission" date="2019-09" db="EMBL/GenBank/DDBJ databases">
        <title>Bird 10,000 Genomes (B10K) Project - Family phase.</title>
        <authorList>
            <person name="Zhang G."/>
        </authorList>
    </citation>
    <scope>NUCLEOTIDE SEQUENCE [LARGE SCALE GENOMIC DNA]</scope>
    <source>
        <strain evidence="4">B10K-DU-002-51</strain>
        <tissue evidence="4">Muscle</tissue>
    </source>
</reference>
<evidence type="ECO:0000256" key="1">
    <source>
        <dbReference type="ARBA" id="ARBA00023319"/>
    </source>
</evidence>
<proteinExistence type="predicted"/>
<dbReference type="Gene3D" id="2.60.40.10">
    <property type="entry name" value="Immunoglobulins"/>
    <property type="match status" value="3"/>
</dbReference>
<keyword evidence="5" id="KW-1185">Reference proteome</keyword>
<dbReference type="PROSITE" id="PS00290">
    <property type="entry name" value="IG_MHC"/>
    <property type="match status" value="1"/>
</dbReference>
<dbReference type="OrthoDB" id="8929156at2759"/>
<dbReference type="InterPro" id="IPR036179">
    <property type="entry name" value="Ig-like_dom_sf"/>
</dbReference>
<evidence type="ECO:0000313" key="5">
    <source>
        <dbReference type="Proteomes" id="UP000541249"/>
    </source>
</evidence>
<protein>
    <submittedName>
        <fullName evidence="4">TPSNR protein</fullName>
    </submittedName>
</protein>
<dbReference type="AlphaFoldDB" id="A0A7L4DQJ5"/>
<dbReference type="InterPro" id="IPR013106">
    <property type="entry name" value="Ig_V-set"/>
</dbReference>
<keyword evidence="2" id="KW-0472">Membrane</keyword>
<feature type="non-terminal residue" evidence="4">
    <location>
        <position position="438"/>
    </location>
</feature>
<dbReference type="SUPFAM" id="SSF48726">
    <property type="entry name" value="Immunoglobulin"/>
    <property type="match status" value="2"/>
</dbReference>
<dbReference type="InterPro" id="IPR003006">
    <property type="entry name" value="Ig/MHC_CS"/>
</dbReference>
<keyword evidence="1" id="KW-0393">Immunoglobulin domain</keyword>
<feature type="domain" description="Ig-like" evidence="3">
    <location>
        <begin position="290"/>
        <end position="387"/>
    </location>
</feature>
<dbReference type="CDD" id="cd05771">
    <property type="entry name" value="IgC1_Tapasin_R"/>
    <property type="match status" value="1"/>
</dbReference>
<comment type="caution">
    <text evidence="4">The sequence shown here is derived from an EMBL/GenBank/DDBJ whole genome shotgun (WGS) entry which is preliminary data.</text>
</comment>
<dbReference type="PANTHER" id="PTHR23411">
    <property type="entry name" value="TAPASIN"/>
    <property type="match status" value="1"/>
</dbReference>
<dbReference type="Pfam" id="PF07686">
    <property type="entry name" value="V-set"/>
    <property type="match status" value="1"/>
</dbReference>
<feature type="transmembrane region" description="Helical" evidence="2">
    <location>
        <begin position="403"/>
        <end position="421"/>
    </location>
</feature>
<evidence type="ECO:0000259" key="3">
    <source>
        <dbReference type="PROSITE" id="PS50835"/>
    </source>
</evidence>
<dbReference type="InterPro" id="IPR003597">
    <property type="entry name" value="Ig_C1-set"/>
</dbReference>
<gene>
    <name evidence="4" type="primary">Tapbpl</name>
    <name evidence="4" type="ORF">EURGUL_R00928</name>
</gene>
<sequence>EAPAPAPLFRRVDITLVCSYKEEDVRSFQRAFGGLSSEHPATLVLRGVSVRDDGNLDDVTEYRVPQQDSSSPIVFEASAELVSIPHAEALLHADCHGEEVNCEISPYNSQKAGEEPCHTTWFMATLQLSGRISIALVLRGPHCGSQQEEKEHDPTLHPKLRIPMSKEGTLLTTVEFQSSSHNTSLHTRLGGSVTLNCRFALAPSSMLSSLEWRRQHQGSGRSLFQYQVGSTGPAMQPKVHVDVAEILKSGDASLSLQEVSVGDEGTYVCSVSTLLHQAQHIIRLHVTEPPRVRLIPAVVSFERDVTTTLTCNIAGYYPLDVSVSWTQKTPEDDEEIPLSNARFSSHRQSQDGTYSITSYLSISLAAAQAPATYSCHVSHVALAEPISVCAHLKAPEQMGSERLVGGFIATVIFIVVLFMVLRRRAANPRSEQLLRASE</sequence>
<organism evidence="4 5">
    <name type="scientific">Eurystomus gularis</name>
    <dbReference type="NCBI Taxonomy" id="325343"/>
    <lineage>
        <taxon>Eukaryota</taxon>
        <taxon>Metazoa</taxon>
        <taxon>Chordata</taxon>
        <taxon>Craniata</taxon>
        <taxon>Vertebrata</taxon>
        <taxon>Euteleostomi</taxon>
        <taxon>Archelosauria</taxon>
        <taxon>Archosauria</taxon>
        <taxon>Dinosauria</taxon>
        <taxon>Saurischia</taxon>
        <taxon>Theropoda</taxon>
        <taxon>Coelurosauria</taxon>
        <taxon>Aves</taxon>
        <taxon>Neognathae</taxon>
        <taxon>Neoaves</taxon>
        <taxon>Telluraves</taxon>
        <taxon>Coraciimorphae</taxon>
        <taxon>Coraciiformes</taxon>
        <taxon>Coraciidae</taxon>
        <taxon>Eurystomus</taxon>
    </lineage>
</organism>
<keyword evidence="2" id="KW-0812">Transmembrane</keyword>
<feature type="non-terminal residue" evidence="4">
    <location>
        <position position="1"/>
    </location>
</feature>
<feature type="domain" description="Ig-like" evidence="3">
    <location>
        <begin position="158"/>
        <end position="287"/>
    </location>
</feature>
<dbReference type="SMART" id="SM00406">
    <property type="entry name" value="IGv"/>
    <property type="match status" value="1"/>
</dbReference>
<dbReference type="InterPro" id="IPR007110">
    <property type="entry name" value="Ig-like_dom"/>
</dbReference>
<keyword evidence="2" id="KW-1133">Transmembrane helix</keyword>
<dbReference type="SMART" id="SM00409">
    <property type="entry name" value="IG"/>
    <property type="match status" value="2"/>
</dbReference>
<dbReference type="InterPro" id="IPR013783">
    <property type="entry name" value="Ig-like_fold"/>
</dbReference>
<name>A0A7L4DQJ5_9AVES</name>
<dbReference type="InterPro" id="IPR050380">
    <property type="entry name" value="Immune_Resp_Modulators"/>
</dbReference>
<accession>A0A7L4DQJ5</accession>
<dbReference type="Proteomes" id="UP000541249">
    <property type="component" value="Unassembled WGS sequence"/>
</dbReference>
<evidence type="ECO:0000256" key="2">
    <source>
        <dbReference type="SAM" id="Phobius"/>
    </source>
</evidence>
<dbReference type="EMBL" id="VZZY01022278">
    <property type="protein sequence ID" value="NXW64750.1"/>
    <property type="molecule type" value="Genomic_DNA"/>
</dbReference>
<evidence type="ECO:0000313" key="4">
    <source>
        <dbReference type="EMBL" id="NXW64750.1"/>
    </source>
</evidence>
<dbReference type="Pfam" id="PF07654">
    <property type="entry name" value="C1-set"/>
    <property type="match status" value="1"/>
</dbReference>
<dbReference type="InterPro" id="IPR003599">
    <property type="entry name" value="Ig_sub"/>
</dbReference>
<dbReference type="PROSITE" id="PS50835">
    <property type="entry name" value="IG_LIKE"/>
    <property type="match status" value="2"/>
</dbReference>